<feature type="transmembrane region" description="Helical" evidence="7">
    <location>
        <begin position="89"/>
        <end position="118"/>
    </location>
</feature>
<dbReference type="Proteomes" id="UP000244902">
    <property type="component" value="Chromosome"/>
</dbReference>
<evidence type="ECO:0000313" key="9">
    <source>
        <dbReference type="EMBL" id="AWI80514.1"/>
    </source>
</evidence>
<keyword evidence="7" id="KW-0813">Transport</keyword>
<evidence type="ECO:0000256" key="6">
    <source>
        <dbReference type="ARBA" id="ARBA00023136"/>
    </source>
</evidence>
<dbReference type="OrthoDB" id="9777699at2"/>
<feature type="transmembrane region" description="Helical" evidence="7">
    <location>
        <begin position="139"/>
        <end position="162"/>
    </location>
</feature>
<keyword evidence="5 7" id="KW-1133">Transmembrane helix</keyword>
<dbReference type="PANTHER" id="PTHR33362">
    <property type="entry name" value="SIALIC ACID TRAP TRANSPORTER PERMEASE PROTEIN SIAT-RELATED"/>
    <property type="match status" value="1"/>
</dbReference>
<feature type="transmembrane region" description="Helical" evidence="7">
    <location>
        <begin position="215"/>
        <end position="234"/>
    </location>
</feature>
<feature type="transmembrane region" description="Helical" evidence="7">
    <location>
        <begin position="6"/>
        <end position="35"/>
    </location>
</feature>
<comment type="subunit">
    <text evidence="7">The complex comprises the extracytoplasmic solute receptor protein and the two transmembrane proteins.</text>
</comment>
<dbReference type="RefSeq" id="WP_108974172.1">
    <property type="nucleotide sequence ID" value="NZ_CP022188.1"/>
</dbReference>
<evidence type="ECO:0000256" key="4">
    <source>
        <dbReference type="ARBA" id="ARBA00022692"/>
    </source>
</evidence>
<sequence>MALTILLIMLLMMLAGFPMMIPMLVATFVAFFAYFPNIKTDIMVQQMISGISPVALITVPMFILAADIVTRGRTANRLLDLAMTFFGHIRGGLAVTAAVACTMFGAISGSTQATVVAIGGPLRPRMLKAGYDDKFTTALIINASDIAFLIPPSIGMIVFGIVGKVSIAELFLAGIGPGLLILALFTVFSVWYAWKKDIPLLPRSSWGERLRAMRKAALATFFPVLIVGGLYGGFFSPTEVAAIAVLYAFVLEVFIYRAVKLSDIPSIAYSTGLITGIVFILVGTGAAFSWIISFAQIPQQMIAALGLAEAGPYTILFAISVAFFIGCMFVDPIVVTLIMTPIFMPLVHSAGIDPVLVGTIITMQMAIGSCTPPFGCDIFTACAIFRKPYMEVIRGTPPFIAILLFASLLLIFIPEIALTLPTLAYR</sequence>
<protein>
    <recommendedName>
        <fullName evidence="7">TRAP transporter large permease protein</fullName>
    </recommendedName>
</protein>
<dbReference type="InterPro" id="IPR004681">
    <property type="entry name" value="TRAP_DctM"/>
</dbReference>
<evidence type="ECO:0000256" key="3">
    <source>
        <dbReference type="ARBA" id="ARBA00022519"/>
    </source>
</evidence>
<comment type="caution">
    <text evidence="7">Lacks conserved residue(s) required for the propagation of feature annotation.</text>
</comment>
<keyword evidence="4 7" id="KW-0812">Transmembrane</keyword>
<feature type="transmembrane region" description="Helical" evidence="7">
    <location>
        <begin position="399"/>
        <end position="420"/>
    </location>
</feature>
<evidence type="ECO:0000256" key="2">
    <source>
        <dbReference type="ARBA" id="ARBA00022475"/>
    </source>
</evidence>
<comment type="subcellular location">
    <subcellularLocation>
        <location evidence="1 7">Cell inner membrane</location>
        <topology evidence="1 7">Multi-pass membrane protein</topology>
    </subcellularLocation>
</comment>
<accession>A0A2U8H4E8</accession>
<keyword evidence="2" id="KW-1003">Cell membrane</keyword>
<dbReference type="EMBL" id="CP022188">
    <property type="protein sequence ID" value="AWI80514.1"/>
    <property type="molecule type" value="Genomic_DNA"/>
</dbReference>
<evidence type="ECO:0000313" key="10">
    <source>
        <dbReference type="Proteomes" id="UP000244902"/>
    </source>
</evidence>
<proteinExistence type="inferred from homology"/>
<evidence type="ECO:0000259" key="8">
    <source>
        <dbReference type="Pfam" id="PF06808"/>
    </source>
</evidence>
<feature type="transmembrane region" description="Helical" evidence="7">
    <location>
        <begin position="315"/>
        <end position="339"/>
    </location>
</feature>
<evidence type="ECO:0000256" key="7">
    <source>
        <dbReference type="RuleBase" id="RU369079"/>
    </source>
</evidence>
<dbReference type="PANTHER" id="PTHR33362:SF5">
    <property type="entry name" value="C4-DICARBOXYLATE TRAP TRANSPORTER LARGE PERMEASE PROTEIN DCTM"/>
    <property type="match status" value="1"/>
</dbReference>
<dbReference type="Pfam" id="PF06808">
    <property type="entry name" value="DctM"/>
    <property type="match status" value="1"/>
</dbReference>
<reference evidence="9 10" key="1">
    <citation type="submission" date="2017-06" db="EMBL/GenBank/DDBJ databases">
        <title>Azoarcus sp. TSNA42 complete genome sequence.</title>
        <authorList>
            <person name="Woo J.-H."/>
            <person name="Kim H.-S."/>
        </authorList>
    </citation>
    <scope>NUCLEOTIDE SEQUENCE [LARGE SCALE GENOMIC DNA]</scope>
    <source>
        <strain evidence="9 10">TSNA42</strain>
    </source>
</reference>
<organism evidence="9 10">
    <name type="scientific">Parazoarcus communis</name>
    <dbReference type="NCBI Taxonomy" id="41977"/>
    <lineage>
        <taxon>Bacteria</taxon>
        <taxon>Pseudomonadati</taxon>
        <taxon>Pseudomonadota</taxon>
        <taxon>Betaproteobacteria</taxon>
        <taxon>Rhodocyclales</taxon>
        <taxon>Zoogloeaceae</taxon>
        <taxon>Parazoarcus</taxon>
    </lineage>
</organism>
<name>A0A2U8H4E8_9RHOO</name>
<evidence type="ECO:0000256" key="1">
    <source>
        <dbReference type="ARBA" id="ARBA00004429"/>
    </source>
</evidence>
<evidence type="ECO:0000256" key="5">
    <source>
        <dbReference type="ARBA" id="ARBA00022989"/>
    </source>
</evidence>
<feature type="transmembrane region" description="Helical" evidence="7">
    <location>
        <begin position="47"/>
        <end position="69"/>
    </location>
</feature>
<dbReference type="GO" id="GO:0022857">
    <property type="term" value="F:transmembrane transporter activity"/>
    <property type="evidence" value="ECO:0007669"/>
    <property type="project" value="UniProtKB-UniRule"/>
</dbReference>
<keyword evidence="6 7" id="KW-0472">Membrane</keyword>
<dbReference type="PIRSF" id="PIRSF006066">
    <property type="entry name" value="HI0050"/>
    <property type="match status" value="1"/>
</dbReference>
<comment type="function">
    <text evidence="7">Part of the tripartite ATP-independent periplasmic (TRAP) transport system.</text>
</comment>
<feature type="domain" description="TRAP C4-dicarboxylate transport system permease DctM subunit" evidence="8">
    <location>
        <begin position="6"/>
        <end position="416"/>
    </location>
</feature>
<gene>
    <name evidence="9" type="ORF">CEW87_14755</name>
</gene>
<feature type="transmembrane region" description="Helical" evidence="7">
    <location>
        <begin position="240"/>
        <end position="259"/>
    </location>
</feature>
<feature type="transmembrane region" description="Helical" evidence="7">
    <location>
        <begin position="271"/>
        <end position="295"/>
    </location>
</feature>
<feature type="transmembrane region" description="Helical" evidence="7">
    <location>
        <begin position="174"/>
        <end position="194"/>
    </location>
</feature>
<dbReference type="InterPro" id="IPR010656">
    <property type="entry name" value="DctM"/>
</dbReference>
<dbReference type="AlphaFoldDB" id="A0A2U8H4E8"/>
<dbReference type="NCBIfam" id="TIGR00786">
    <property type="entry name" value="dctM"/>
    <property type="match status" value="1"/>
</dbReference>
<keyword evidence="3 7" id="KW-0997">Cell inner membrane</keyword>
<dbReference type="GO" id="GO:0005886">
    <property type="term" value="C:plasma membrane"/>
    <property type="evidence" value="ECO:0007669"/>
    <property type="project" value="UniProtKB-SubCell"/>
</dbReference>
<comment type="similarity">
    <text evidence="7">Belongs to the TRAP transporter large permease family.</text>
</comment>